<dbReference type="GO" id="GO:0016592">
    <property type="term" value="C:mediator complex"/>
    <property type="evidence" value="ECO:0007669"/>
    <property type="project" value="InterPro"/>
</dbReference>
<dbReference type="InterPro" id="IPR014801">
    <property type="entry name" value="Mediator_Med5_fun"/>
</dbReference>
<evidence type="ECO:0000256" key="9">
    <source>
        <dbReference type="RuleBase" id="RU364142"/>
    </source>
</evidence>
<evidence type="ECO:0000256" key="6">
    <source>
        <dbReference type="ARBA" id="ARBA00023163"/>
    </source>
</evidence>
<dbReference type="Proteomes" id="UP000005446">
    <property type="component" value="Unassembled WGS sequence"/>
</dbReference>
<dbReference type="EMBL" id="AGUE01000237">
    <property type="protein sequence ID" value="EHK96562.1"/>
    <property type="molecule type" value="Genomic_DNA"/>
</dbReference>
<evidence type="ECO:0000256" key="7">
    <source>
        <dbReference type="ARBA" id="ARBA00023242"/>
    </source>
</evidence>
<keyword evidence="12" id="KW-1185">Reference proteome</keyword>
<evidence type="ECO:0000256" key="5">
    <source>
        <dbReference type="ARBA" id="ARBA00023159"/>
    </source>
</evidence>
<evidence type="ECO:0000256" key="8">
    <source>
        <dbReference type="ARBA" id="ARBA00031256"/>
    </source>
</evidence>
<evidence type="ECO:0000256" key="2">
    <source>
        <dbReference type="ARBA" id="ARBA00008782"/>
    </source>
</evidence>
<dbReference type="PANTHER" id="PTHR35784:SF1">
    <property type="entry name" value="MEDIATOR OF RNA POLYMERASE II TRANSCRIPTION SUBUNIT 5"/>
    <property type="match status" value="1"/>
</dbReference>
<dbReference type="InParanoid" id="H0EY00"/>
<dbReference type="AlphaFoldDB" id="H0EY00"/>
<feature type="compositionally biased region" description="Polar residues" evidence="10">
    <location>
        <begin position="353"/>
        <end position="363"/>
    </location>
</feature>
<keyword evidence="4 9" id="KW-0805">Transcription regulation</keyword>
<comment type="subcellular location">
    <subcellularLocation>
        <location evidence="1 9">Nucleus</location>
    </subcellularLocation>
</comment>
<accession>H0EY00</accession>
<reference evidence="11 12" key="1">
    <citation type="journal article" date="2012" name="Eukaryot. Cell">
        <title>Genome sequence of the fungus Glarea lozoyensis: the first genome sequence of a species from the Helotiaceae family.</title>
        <authorList>
            <person name="Youssar L."/>
            <person name="Gruening B.A."/>
            <person name="Erxleben A."/>
            <person name="Guenther S."/>
            <person name="Huettel W."/>
        </authorList>
    </citation>
    <scope>NUCLEOTIDE SEQUENCE [LARGE SCALE GENOMIC DNA]</scope>
    <source>
        <strain evidence="12">ATCC 74030 / MF5533</strain>
    </source>
</reference>
<gene>
    <name evidence="9" type="primary">MED5</name>
    <name evidence="11" type="ORF">M7I_7695</name>
</gene>
<dbReference type="GO" id="GO:0006357">
    <property type="term" value="P:regulation of transcription by RNA polymerase II"/>
    <property type="evidence" value="ECO:0007669"/>
    <property type="project" value="InterPro"/>
</dbReference>
<keyword evidence="5 9" id="KW-0010">Activator</keyword>
<evidence type="ECO:0000256" key="4">
    <source>
        <dbReference type="ARBA" id="ARBA00023015"/>
    </source>
</evidence>
<evidence type="ECO:0000313" key="11">
    <source>
        <dbReference type="EMBL" id="EHK96562.1"/>
    </source>
</evidence>
<keyword evidence="7 9" id="KW-0539">Nucleus</keyword>
<comment type="similarity">
    <text evidence="2 9">Belongs to the Mediator complex subunit 5 family.</text>
</comment>
<dbReference type="GO" id="GO:0003712">
    <property type="term" value="F:transcription coregulator activity"/>
    <property type="evidence" value="ECO:0007669"/>
    <property type="project" value="InterPro"/>
</dbReference>
<sequence>MVAFAGLVSRLDNDTFTSYIPILLSQHPLPPSRIAEIFLEPNDSRILAPDPRVPRYIQILLTLGTVNAPAILRALLRYSTAGASAQDGQLEDGKAKEGRWGNSYATEEMLFYRIAKFVSSGFAPKGNVEAGELLLVLVKWMETSLSAYHAAQGMLELGGMMEELTAQIMALGTLAIAVLENDGVMNVIAKGRGARGKDLNATSRNERGQTITIIRSFLINKIPLLLTTLSSTLFPPLTAEYCITEALNRVDTNAFPTLSNMFDESSNNNMFSDSVRQDFCFACCLHGLIEESSIETLLGDIPMQSLPAGGRYVKQDLVQQCLSDPGRAEALISELGNMDGNVGAVSQAITETPSSPNFLTKVTSPEPWTTSPPKNPPTSTVGSAASSTTNPAV</sequence>
<dbReference type="PANTHER" id="PTHR35784">
    <property type="entry name" value="MEDIATOR OF RNA POLYMERASE II TRANSCRIPTION SUBUNIT 5"/>
    <property type="match status" value="1"/>
</dbReference>
<dbReference type="Pfam" id="PF08689">
    <property type="entry name" value="Med5"/>
    <property type="match status" value="1"/>
</dbReference>
<feature type="region of interest" description="Disordered" evidence="10">
    <location>
        <begin position="353"/>
        <end position="393"/>
    </location>
</feature>
<evidence type="ECO:0000256" key="3">
    <source>
        <dbReference type="ARBA" id="ARBA00020628"/>
    </source>
</evidence>
<evidence type="ECO:0000313" key="12">
    <source>
        <dbReference type="Proteomes" id="UP000005446"/>
    </source>
</evidence>
<organism evidence="11 12">
    <name type="scientific">Glarea lozoyensis (strain ATCC 74030 / MF5533)</name>
    <dbReference type="NCBI Taxonomy" id="1104152"/>
    <lineage>
        <taxon>Eukaryota</taxon>
        <taxon>Fungi</taxon>
        <taxon>Dikarya</taxon>
        <taxon>Ascomycota</taxon>
        <taxon>Pezizomycotina</taxon>
        <taxon>Leotiomycetes</taxon>
        <taxon>Helotiales</taxon>
        <taxon>Helotiaceae</taxon>
        <taxon>Glarea</taxon>
    </lineage>
</organism>
<dbReference type="HOGENOM" id="CLU_702177_0_0_1"/>
<evidence type="ECO:0000256" key="10">
    <source>
        <dbReference type="SAM" id="MobiDB-lite"/>
    </source>
</evidence>
<evidence type="ECO:0000256" key="1">
    <source>
        <dbReference type="ARBA" id="ARBA00004123"/>
    </source>
</evidence>
<comment type="caution">
    <text evidence="11">The sequence shown here is derived from an EMBL/GenBank/DDBJ whole genome shotgun (WGS) entry which is preliminary data.</text>
</comment>
<protein>
    <recommendedName>
        <fullName evidence="3 9">Mediator of RNA polymerase II transcription subunit 5</fullName>
    </recommendedName>
    <alternativeName>
        <fullName evidence="8 9">Mediator complex subunit 5</fullName>
    </alternativeName>
</protein>
<feature type="compositionally biased region" description="Low complexity" evidence="10">
    <location>
        <begin position="365"/>
        <end position="393"/>
    </location>
</feature>
<name>H0EY00_GLAL7</name>
<dbReference type="OrthoDB" id="5322661at2759"/>
<keyword evidence="6 9" id="KW-0804">Transcription</keyword>
<proteinExistence type="inferred from homology"/>
<comment type="subunit">
    <text evidence="9">Component of the Mediator complex.</text>
</comment>
<comment type="function">
    <text evidence="9">Component of the Mediator complex, a coactivator involved in the regulated transcription of nearly all RNA polymerase II-dependent genes. Mediator functions as a bridge to convey information from gene-specific regulatory proteins to the basal RNA polymerase II transcription machinery. Mediator is recruited to promoters by direct interactions with regulatory proteins and serves as a scaffold for the assembly of a functional preinitiation complex with RNA polymerase II and the general transcription factors.</text>
</comment>